<dbReference type="EMBL" id="JAXQNO010000012">
    <property type="protein sequence ID" value="KAK4786884.1"/>
    <property type="molecule type" value="Genomic_DNA"/>
</dbReference>
<feature type="domain" description="AB hydrolase-1" evidence="2">
    <location>
        <begin position="166"/>
        <end position="275"/>
    </location>
</feature>
<keyword evidence="1" id="KW-1133">Transmembrane helix</keyword>
<dbReference type="Pfam" id="PF00561">
    <property type="entry name" value="Abhydrolase_1"/>
    <property type="match status" value="1"/>
</dbReference>
<evidence type="ECO:0000256" key="1">
    <source>
        <dbReference type="SAM" id="Phobius"/>
    </source>
</evidence>
<keyword evidence="1" id="KW-0472">Membrane</keyword>
<dbReference type="PANTHER" id="PTHR43689">
    <property type="entry name" value="HYDROLASE"/>
    <property type="match status" value="1"/>
</dbReference>
<dbReference type="AlphaFoldDB" id="A0AAN7LM37"/>
<dbReference type="PANTHER" id="PTHR43689:SF14">
    <property type="entry name" value="LYSOPHOSPHOLIPASE BODYGUARD 4-RELATED"/>
    <property type="match status" value="1"/>
</dbReference>
<evidence type="ECO:0000259" key="2">
    <source>
        <dbReference type="Pfam" id="PF00561"/>
    </source>
</evidence>
<dbReference type="Gene3D" id="3.40.50.1820">
    <property type="entry name" value="alpha/beta hydrolase"/>
    <property type="match status" value="1"/>
</dbReference>
<keyword evidence="4" id="KW-1185">Reference proteome</keyword>
<evidence type="ECO:0000313" key="4">
    <source>
        <dbReference type="Proteomes" id="UP001346149"/>
    </source>
</evidence>
<comment type="caution">
    <text evidence="3">The sequence shown here is derived from an EMBL/GenBank/DDBJ whole genome shotgun (WGS) entry which is preliminary data.</text>
</comment>
<reference evidence="3 4" key="1">
    <citation type="journal article" date="2023" name="Hortic Res">
        <title>Pangenome of water caltrop reveals structural variations and asymmetric subgenome divergence after allopolyploidization.</title>
        <authorList>
            <person name="Zhang X."/>
            <person name="Chen Y."/>
            <person name="Wang L."/>
            <person name="Yuan Y."/>
            <person name="Fang M."/>
            <person name="Shi L."/>
            <person name="Lu R."/>
            <person name="Comes H.P."/>
            <person name="Ma Y."/>
            <person name="Chen Y."/>
            <person name="Huang G."/>
            <person name="Zhou Y."/>
            <person name="Zheng Z."/>
            <person name="Qiu Y."/>
        </authorList>
    </citation>
    <scope>NUCLEOTIDE SEQUENCE [LARGE SCALE GENOMIC DNA]</scope>
    <source>
        <strain evidence="3">F231</strain>
    </source>
</reference>
<dbReference type="SUPFAM" id="SSF53474">
    <property type="entry name" value="alpha/beta-Hydrolases"/>
    <property type="match status" value="1"/>
</dbReference>
<evidence type="ECO:0000313" key="3">
    <source>
        <dbReference type="EMBL" id="KAK4786884.1"/>
    </source>
</evidence>
<dbReference type="InterPro" id="IPR029058">
    <property type="entry name" value="AB_hydrolase_fold"/>
</dbReference>
<organism evidence="3 4">
    <name type="scientific">Trapa natans</name>
    <name type="common">Water chestnut</name>
    <dbReference type="NCBI Taxonomy" id="22666"/>
    <lineage>
        <taxon>Eukaryota</taxon>
        <taxon>Viridiplantae</taxon>
        <taxon>Streptophyta</taxon>
        <taxon>Embryophyta</taxon>
        <taxon>Tracheophyta</taxon>
        <taxon>Spermatophyta</taxon>
        <taxon>Magnoliopsida</taxon>
        <taxon>eudicotyledons</taxon>
        <taxon>Gunneridae</taxon>
        <taxon>Pentapetalae</taxon>
        <taxon>rosids</taxon>
        <taxon>malvids</taxon>
        <taxon>Myrtales</taxon>
        <taxon>Lythraceae</taxon>
        <taxon>Trapa</taxon>
    </lineage>
</organism>
<sequence length="452" mass="50697">MIPTVILGAWARRSAESIFSAINVIVFLCLDGLECILCMVYRFLDSFFEGEASSCYCVHDGEICDDGVRGDVPESEDELSESLHGRKNVIRGMKILKSARRRGIAAGPKKRVVGGGNGVSEGIPVRWSDCRCQACISWINDKEQKLHIAVKESSMVSSDGMSPENVIFLHGFLSSSSLWTELVFPNLSESVAAGHRLFAVDLLGFGKSPKPRDCFYTLRDHIEMIEKSVISPFQLESFHIVAHSMGCVIAVALASKYHKSVKSVTLTASPYFPSAKGDPSLTALRTLAGKRMWPPQQFGTSVMSWYEHLGRCICFIICRNHRTWEMIIRLVTRRRDLYFPIIDFTRHTHHSAWHTMHNVLCGGMKLMDGYLETLRRSQVKIFVVHGDRDQVVPLEHSIGIKLMVPDAVLNIIRGANHNSVIHGREREYVRFLERAWDPSSSTSTKIRGCKAG</sequence>
<dbReference type="Proteomes" id="UP001346149">
    <property type="component" value="Unassembled WGS sequence"/>
</dbReference>
<dbReference type="InterPro" id="IPR000073">
    <property type="entry name" value="AB_hydrolase_1"/>
</dbReference>
<keyword evidence="1" id="KW-0812">Transmembrane</keyword>
<name>A0AAN7LM37_TRANT</name>
<feature type="transmembrane region" description="Helical" evidence="1">
    <location>
        <begin position="21"/>
        <end position="44"/>
    </location>
</feature>
<accession>A0AAN7LM37</accession>
<gene>
    <name evidence="3" type="ORF">SAY86_010717</name>
</gene>
<protein>
    <recommendedName>
        <fullName evidence="2">AB hydrolase-1 domain-containing protein</fullName>
    </recommendedName>
</protein>
<proteinExistence type="predicted"/>